<dbReference type="EMBL" id="VUMY01000003">
    <property type="protein sequence ID" value="MST49041.1"/>
    <property type="molecule type" value="Genomic_DNA"/>
</dbReference>
<keyword evidence="4 7" id="KW-0812">Transmembrane</keyword>
<dbReference type="PANTHER" id="PTHR30450:SF1">
    <property type="entry name" value="D-METHIONINE TRANSPORT SYSTEM PERMEASE PROTEIN METI-RELATED"/>
    <property type="match status" value="1"/>
</dbReference>
<dbReference type="InterPro" id="IPR051322">
    <property type="entry name" value="AA_ABC_Transporter_Permease"/>
</dbReference>
<keyword evidence="3" id="KW-1003">Cell membrane</keyword>
<evidence type="ECO:0000256" key="2">
    <source>
        <dbReference type="ARBA" id="ARBA00022448"/>
    </source>
</evidence>
<dbReference type="CDD" id="cd06261">
    <property type="entry name" value="TM_PBP2"/>
    <property type="match status" value="1"/>
</dbReference>
<organism evidence="9 10">
    <name type="scientific">Mobiluncus porci</name>
    <dbReference type="NCBI Taxonomy" id="2652278"/>
    <lineage>
        <taxon>Bacteria</taxon>
        <taxon>Bacillati</taxon>
        <taxon>Actinomycetota</taxon>
        <taxon>Actinomycetes</taxon>
        <taxon>Actinomycetales</taxon>
        <taxon>Actinomycetaceae</taxon>
        <taxon>Mobiluncus</taxon>
    </lineage>
</organism>
<feature type="transmembrane region" description="Helical" evidence="7">
    <location>
        <begin position="116"/>
        <end position="140"/>
    </location>
</feature>
<comment type="caution">
    <text evidence="9">The sequence shown here is derived from an EMBL/GenBank/DDBJ whole genome shotgun (WGS) entry which is preliminary data.</text>
</comment>
<dbReference type="GO" id="GO:0048473">
    <property type="term" value="P:D-methionine transmembrane transport"/>
    <property type="evidence" value="ECO:0007669"/>
    <property type="project" value="TreeGrafter"/>
</dbReference>
<comment type="subcellular location">
    <subcellularLocation>
        <location evidence="1 7">Cell membrane</location>
        <topology evidence="1 7">Multi-pass membrane protein</topology>
    </subcellularLocation>
</comment>
<evidence type="ECO:0000256" key="5">
    <source>
        <dbReference type="ARBA" id="ARBA00022989"/>
    </source>
</evidence>
<keyword evidence="6 7" id="KW-0472">Membrane</keyword>
<feature type="transmembrane region" description="Helical" evidence="7">
    <location>
        <begin position="152"/>
        <end position="170"/>
    </location>
</feature>
<feature type="transmembrane region" description="Helical" evidence="7">
    <location>
        <begin position="82"/>
        <end position="104"/>
    </location>
</feature>
<evidence type="ECO:0000313" key="9">
    <source>
        <dbReference type="EMBL" id="MST49041.1"/>
    </source>
</evidence>
<dbReference type="InterPro" id="IPR035906">
    <property type="entry name" value="MetI-like_sf"/>
</dbReference>
<comment type="similarity">
    <text evidence="7">Belongs to the binding-protein-dependent transport system permease family.</text>
</comment>
<evidence type="ECO:0000259" key="8">
    <source>
        <dbReference type="PROSITE" id="PS50928"/>
    </source>
</evidence>
<dbReference type="SUPFAM" id="SSF161098">
    <property type="entry name" value="MetI-like"/>
    <property type="match status" value="1"/>
</dbReference>
<keyword evidence="10" id="KW-1185">Reference proteome</keyword>
<dbReference type="AlphaFoldDB" id="A0A7K0K0N4"/>
<dbReference type="GO" id="GO:0005886">
    <property type="term" value="C:plasma membrane"/>
    <property type="evidence" value="ECO:0007669"/>
    <property type="project" value="UniProtKB-SubCell"/>
</dbReference>
<dbReference type="PANTHER" id="PTHR30450">
    <property type="entry name" value="ABC TRANSPORTER PERMEASE"/>
    <property type="match status" value="1"/>
</dbReference>
<keyword evidence="5 7" id="KW-1133">Transmembrane helix</keyword>
<evidence type="ECO:0000256" key="4">
    <source>
        <dbReference type="ARBA" id="ARBA00022692"/>
    </source>
</evidence>
<dbReference type="Pfam" id="PF00528">
    <property type="entry name" value="BPD_transp_1"/>
    <property type="match status" value="1"/>
</dbReference>
<accession>A0A7K0K0N4</accession>
<evidence type="ECO:0000256" key="3">
    <source>
        <dbReference type="ARBA" id="ARBA00022475"/>
    </source>
</evidence>
<proteinExistence type="inferred from homology"/>
<feature type="transmembrane region" description="Helical" evidence="7">
    <location>
        <begin position="254"/>
        <end position="276"/>
    </location>
</feature>
<gene>
    <name evidence="9" type="ORF">FYJ63_02040</name>
</gene>
<feature type="domain" description="ABC transmembrane type-1" evidence="8">
    <location>
        <begin position="78"/>
        <end position="272"/>
    </location>
</feature>
<evidence type="ECO:0000313" key="10">
    <source>
        <dbReference type="Proteomes" id="UP000442535"/>
    </source>
</evidence>
<name>A0A7K0K0N4_9ACTO</name>
<evidence type="ECO:0000256" key="7">
    <source>
        <dbReference type="RuleBase" id="RU363032"/>
    </source>
</evidence>
<keyword evidence="2 7" id="KW-0813">Transport</keyword>
<evidence type="ECO:0000256" key="6">
    <source>
        <dbReference type="ARBA" id="ARBA00023136"/>
    </source>
</evidence>
<dbReference type="Proteomes" id="UP000442535">
    <property type="component" value="Unassembled WGS sequence"/>
</dbReference>
<sequence>MSSPPCAPRALLLLSDTWKQRKQVISLINELVSFVASLPEPFTFADKIISGFAPVPAGPGDPTWGDNPAITNEMLPATLETLAMTAVSGIFTVLFGVPIGLLCVATNKGGLFPNAVVNRVTGFIVDLGRSLPFLLLAVFITPLTRLIVGTSIGWQAACIPLIVGATPFFARLVESNIMGVDSGKIEAAQMMGASRTQIMWGVQVREALPSLIQSTTVLIITIIGYGAITGAFGGGGIGTLAINYGHYRYQADTMLVSLIVIGIIVIVIQAIGDWFARRIDHR</sequence>
<dbReference type="PROSITE" id="PS50928">
    <property type="entry name" value="ABC_TM1"/>
    <property type="match status" value="1"/>
</dbReference>
<reference evidence="9 10" key="1">
    <citation type="submission" date="2019-08" db="EMBL/GenBank/DDBJ databases">
        <title>In-depth cultivation of the pig gut microbiome towards novel bacterial diversity and tailored functional studies.</title>
        <authorList>
            <person name="Wylensek D."/>
            <person name="Hitch T.C.A."/>
            <person name="Clavel T."/>
        </authorList>
    </citation>
    <scope>NUCLEOTIDE SEQUENCE [LARGE SCALE GENOMIC DNA]</scope>
    <source>
        <strain evidence="9 10">RF-GAM-744-WT-7</strain>
    </source>
</reference>
<evidence type="ECO:0000256" key="1">
    <source>
        <dbReference type="ARBA" id="ARBA00004651"/>
    </source>
</evidence>
<feature type="transmembrane region" description="Helical" evidence="7">
    <location>
        <begin position="217"/>
        <end position="242"/>
    </location>
</feature>
<dbReference type="InterPro" id="IPR000515">
    <property type="entry name" value="MetI-like"/>
</dbReference>
<protein>
    <submittedName>
        <fullName evidence="9">ABC transporter permease</fullName>
    </submittedName>
</protein>
<dbReference type="Gene3D" id="1.10.3720.10">
    <property type="entry name" value="MetI-like"/>
    <property type="match status" value="1"/>
</dbReference>